<accession>A0AAD5QY46</accession>
<organism evidence="1 2">
    <name type="scientific">Parelaphostrongylus tenuis</name>
    <name type="common">Meningeal worm</name>
    <dbReference type="NCBI Taxonomy" id="148309"/>
    <lineage>
        <taxon>Eukaryota</taxon>
        <taxon>Metazoa</taxon>
        <taxon>Ecdysozoa</taxon>
        <taxon>Nematoda</taxon>
        <taxon>Chromadorea</taxon>
        <taxon>Rhabditida</taxon>
        <taxon>Rhabditina</taxon>
        <taxon>Rhabditomorpha</taxon>
        <taxon>Strongyloidea</taxon>
        <taxon>Metastrongylidae</taxon>
        <taxon>Parelaphostrongylus</taxon>
    </lineage>
</organism>
<gene>
    <name evidence="1" type="ORF">KIN20_026511</name>
</gene>
<name>A0AAD5QY46_PARTN</name>
<comment type="caution">
    <text evidence="1">The sequence shown here is derived from an EMBL/GenBank/DDBJ whole genome shotgun (WGS) entry which is preliminary data.</text>
</comment>
<dbReference type="AlphaFoldDB" id="A0AAD5QY46"/>
<dbReference type="EMBL" id="JAHQIW010005438">
    <property type="protein sequence ID" value="KAJ1366002.1"/>
    <property type="molecule type" value="Genomic_DNA"/>
</dbReference>
<evidence type="ECO:0000313" key="1">
    <source>
        <dbReference type="EMBL" id="KAJ1366002.1"/>
    </source>
</evidence>
<dbReference type="Proteomes" id="UP001196413">
    <property type="component" value="Unassembled WGS sequence"/>
</dbReference>
<evidence type="ECO:0000313" key="2">
    <source>
        <dbReference type="Proteomes" id="UP001196413"/>
    </source>
</evidence>
<reference evidence="1" key="1">
    <citation type="submission" date="2021-06" db="EMBL/GenBank/DDBJ databases">
        <title>Parelaphostrongylus tenuis whole genome reference sequence.</title>
        <authorList>
            <person name="Garwood T.J."/>
            <person name="Larsen P.A."/>
            <person name="Fountain-Jones N.M."/>
            <person name="Garbe J.R."/>
            <person name="Macchietto M.G."/>
            <person name="Kania S.A."/>
            <person name="Gerhold R.W."/>
            <person name="Richards J.E."/>
            <person name="Wolf T.M."/>
        </authorList>
    </citation>
    <scope>NUCLEOTIDE SEQUENCE</scope>
    <source>
        <strain evidence="1">MNPRO001-30</strain>
        <tissue evidence="1">Meninges</tissue>
    </source>
</reference>
<proteinExistence type="predicted"/>
<keyword evidence="2" id="KW-1185">Reference proteome</keyword>
<sequence length="124" mass="14252">MDGDQSDSVWCSRFAGESELIFDVRSANTVWCHGYIFHRELSGVSSKMAVSRLTNEYEFHFEKAPMLDPRFLRSIREGPTRGLMIKKNLSLDPGEVQSEFKTAYYLPPFLYLSNNLPATIEEHV</sequence>
<protein>
    <submittedName>
        <fullName evidence="1">Uncharacterized protein</fullName>
    </submittedName>
</protein>